<evidence type="ECO:0000313" key="2">
    <source>
        <dbReference type="Proteomes" id="UP000705983"/>
    </source>
</evidence>
<dbReference type="PANTHER" id="PTHR12526:SF630">
    <property type="entry name" value="GLYCOSYLTRANSFERASE"/>
    <property type="match status" value="1"/>
</dbReference>
<dbReference type="SUPFAM" id="SSF53756">
    <property type="entry name" value="UDP-Glycosyltransferase/glycogen phosphorylase"/>
    <property type="match status" value="1"/>
</dbReference>
<organism evidence="1 2">
    <name type="scientific">Flaviflexus equikiangi</name>
    <dbReference type="NCBI Taxonomy" id="2758573"/>
    <lineage>
        <taxon>Bacteria</taxon>
        <taxon>Bacillati</taxon>
        <taxon>Actinomycetota</taxon>
        <taxon>Actinomycetes</taxon>
        <taxon>Actinomycetales</taxon>
        <taxon>Actinomycetaceae</taxon>
        <taxon>Flaviflexus</taxon>
    </lineage>
</organism>
<dbReference type="RefSeq" id="WP_187996701.1">
    <property type="nucleotide sequence ID" value="NZ_JACEXG010000003.1"/>
</dbReference>
<dbReference type="Pfam" id="PF13692">
    <property type="entry name" value="Glyco_trans_1_4"/>
    <property type="match status" value="1"/>
</dbReference>
<dbReference type="CDD" id="cd03801">
    <property type="entry name" value="GT4_PimA-like"/>
    <property type="match status" value="1"/>
</dbReference>
<protein>
    <submittedName>
        <fullName evidence="1">Glycosyltransferase family 4 protein</fullName>
    </submittedName>
</protein>
<keyword evidence="2" id="KW-1185">Reference proteome</keyword>
<dbReference type="Gene3D" id="3.40.50.2000">
    <property type="entry name" value="Glycogen Phosphorylase B"/>
    <property type="match status" value="1"/>
</dbReference>
<gene>
    <name evidence="1" type="ORF">JVW63_06840</name>
</gene>
<dbReference type="EMBL" id="JAFFJS010000003">
    <property type="protein sequence ID" value="MBM9433409.1"/>
    <property type="molecule type" value="Genomic_DNA"/>
</dbReference>
<dbReference type="Proteomes" id="UP000705983">
    <property type="component" value="Unassembled WGS sequence"/>
</dbReference>
<dbReference type="PANTHER" id="PTHR12526">
    <property type="entry name" value="GLYCOSYLTRANSFERASE"/>
    <property type="match status" value="1"/>
</dbReference>
<reference evidence="2" key="1">
    <citation type="submission" date="2021-02" db="EMBL/GenBank/DDBJ databases">
        <title>Leucobacter sp. CX169.</title>
        <authorList>
            <person name="Cheng Y."/>
        </authorList>
    </citation>
    <scope>NUCLEOTIDE SEQUENCE [LARGE SCALE GENOMIC DNA]</scope>
    <source>
        <strain evidence="2">JY899</strain>
    </source>
</reference>
<accession>A0ABS2TJE7</accession>
<name>A0ABS2TJE7_9ACTO</name>
<proteinExistence type="predicted"/>
<sequence>MNKTTIVIWVNSPPQVELGAFEGLQSSSGGSVIFAVLGKLRAERVNAGWSQHSFPEHVRNGLSVDDFTLLMNSKFPDAIHMFAGMTGRVGRALTVLTRSVPPKRILVYSERPGVYGPCLKRISRALLQPIRYRYLARKYRRRVGILLPLGSAALRRFDRYGWPAENMAPFMYCPPVPEIGDKLRQSHEVVRFLYVGRLSRFAKGTDILMKACDSLSGEWTLTIVGGHGDMCHEVERWSATRERISYLGALPSSQVGEVIAEHDVCIVPSRVDGWNVVINEAIYAGRGVITTQNVGSDELVAAARAGIVIDDHSHSSLAKAMQKVVNCPNLVEEWSRNAKNYSHSISPESVGVYISQLLDALEFGRVPAEISVPWLPKKPRED</sequence>
<evidence type="ECO:0000313" key="1">
    <source>
        <dbReference type="EMBL" id="MBM9433409.1"/>
    </source>
</evidence>
<comment type="caution">
    <text evidence="1">The sequence shown here is derived from an EMBL/GenBank/DDBJ whole genome shotgun (WGS) entry which is preliminary data.</text>
</comment>